<accession>A0A9Q3BAL5</accession>
<keyword evidence="3" id="KW-1185">Reference proteome</keyword>
<sequence>MPDGLPRRPKGEHNEESERYDLDEEEYCIKPPSVFGLKEVNTSKVEELSINKSKIEIPLKQEGFGKHMQEYSDNFQKPQSIGEEHFIKIKRKSVNCYLEGWQLKRRNKEHSKIVL</sequence>
<proteinExistence type="predicted"/>
<name>A0A9Q3BAL5_9BASI</name>
<dbReference type="OrthoDB" id="2516665at2759"/>
<evidence type="ECO:0000313" key="3">
    <source>
        <dbReference type="Proteomes" id="UP000765509"/>
    </source>
</evidence>
<feature type="compositionally biased region" description="Basic and acidic residues" evidence="1">
    <location>
        <begin position="1"/>
        <end position="20"/>
    </location>
</feature>
<gene>
    <name evidence="2" type="ORF">O181_001450</name>
</gene>
<dbReference type="Proteomes" id="UP000765509">
    <property type="component" value="Unassembled WGS sequence"/>
</dbReference>
<reference evidence="2" key="1">
    <citation type="submission" date="2021-03" db="EMBL/GenBank/DDBJ databases">
        <title>Draft genome sequence of rust myrtle Austropuccinia psidii MF-1, a brazilian biotype.</title>
        <authorList>
            <person name="Quecine M.C."/>
            <person name="Pachon D.M.R."/>
            <person name="Bonatelli M.L."/>
            <person name="Correr F.H."/>
            <person name="Franceschini L.M."/>
            <person name="Leite T.F."/>
            <person name="Margarido G.R.A."/>
            <person name="Almeida C.A."/>
            <person name="Ferrarezi J.A."/>
            <person name="Labate C.A."/>
        </authorList>
    </citation>
    <scope>NUCLEOTIDE SEQUENCE</scope>
    <source>
        <strain evidence="2">MF-1</strain>
    </source>
</reference>
<dbReference type="AlphaFoldDB" id="A0A9Q3BAL5"/>
<feature type="region of interest" description="Disordered" evidence="1">
    <location>
        <begin position="1"/>
        <end position="23"/>
    </location>
</feature>
<evidence type="ECO:0000256" key="1">
    <source>
        <dbReference type="SAM" id="MobiDB-lite"/>
    </source>
</evidence>
<protein>
    <submittedName>
        <fullName evidence="2">Uncharacterized protein</fullName>
    </submittedName>
</protein>
<evidence type="ECO:0000313" key="2">
    <source>
        <dbReference type="EMBL" id="MBW0461735.1"/>
    </source>
</evidence>
<organism evidence="2 3">
    <name type="scientific">Austropuccinia psidii MF-1</name>
    <dbReference type="NCBI Taxonomy" id="1389203"/>
    <lineage>
        <taxon>Eukaryota</taxon>
        <taxon>Fungi</taxon>
        <taxon>Dikarya</taxon>
        <taxon>Basidiomycota</taxon>
        <taxon>Pucciniomycotina</taxon>
        <taxon>Pucciniomycetes</taxon>
        <taxon>Pucciniales</taxon>
        <taxon>Sphaerophragmiaceae</taxon>
        <taxon>Austropuccinia</taxon>
    </lineage>
</organism>
<dbReference type="EMBL" id="AVOT02000212">
    <property type="protein sequence ID" value="MBW0461735.1"/>
    <property type="molecule type" value="Genomic_DNA"/>
</dbReference>
<comment type="caution">
    <text evidence="2">The sequence shown here is derived from an EMBL/GenBank/DDBJ whole genome shotgun (WGS) entry which is preliminary data.</text>
</comment>